<protein>
    <submittedName>
        <fullName evidence="1">GTP-binding protein</fullName>
    </submittedName>
</protein>
<sequence length="179" mass="18982">MVRFKLNRRRVFAHSTVAAATTSGVLVGTIPIPIPDAAILGPVEIAEVNALAKIYGINNDEDSRKFLNSIVEVGTVSIAAKTAINALKAIPGINIGATVLNAVIAGGIVAALGEACVYAFEQVYLGNKSVRDIDRITKFMESKLASGMVDRLSEVLKNVKEGMSPQQIAEVVLKAMFTK</sequence>
<dbReference type="AlphaFoldDB" id="A0A7Y0ETS2"/>
<keyword evidence="2" id="KW-1185">Reference proteome</keyword>
<accession>A0A7Y0ETS2</accession>
<name>A0A7Y0ETS2_9BIFI</name>
<comment type="caution">
    <text evidence="1">The sequence shown here is derived from an EMBL/GenBank/DDBJ whole genome shotgun (WGS) entry which is preliminary data.</text>
</comment>
<organism evidence="1 2">
    <name type="scientific">Bifidobacterium oedipodis</name>
    <dbReference type="NCBI Taxonomy" id="2675322"/>
    <lineage>
        <taxon>Bacteria</taxon>
        <taxon>Bacillati</taxon>
        <taxon>Actinomycetota</taxon>
        <taxon>Actinomycetes</taxon>
        <taxon>Bifidobacteriales</taxon>
        <taxon>Bifidobacteriaceae</taxon>
        <taxon>Bifidobacterium</taxon>
    </lineage>
</organism>
<reference evidence="1 2" key="1">
    <citation type="submission" date="2020-02" db="EMBL/GenBank/DDBJ databases">
        <title>Characterization of phylogenetic diversity of novel bifidobacterial species isolated in Czech ZOOs.</title>
        <authorList>
            <person name="Lugli G.A."/>
            <person name="Vera N.B."/>
            <person name="Ventura M."/>
        </authorList>
    </citation>
    <scope>NUCLEOTIDE SEQUENCE [LARGE SCALE GENOMIC DNA]</scope>
    <source>
        <strain evidence="1 2">DSM 109957</strain>
    </source>
</reference>
<dbReference type="Proteomes" id="UP000532194">
    <property type="component" value="Unassembled WGS sequence"/>
</dbReference>
<dbReference type="RefSeq" id="WP_169173212.1">
    <property type="nucleotide sequence ID" value="NZ_JAAIII010000011.1"/>
</dbReference>
<gene>
    <name evidence="1" type="ORF">G1C95_2404</name>
</gene>
<evidence type="ECO:0000313" key="1">
    <source>
        <dbReference type="EMBL" id="NMM95216.1"/>
    </source>
</evidence>
<proteinExistence type="predicted"/>
<dbReference type="EMBL" id="JAAIII010000011">
    <property type="protein sequence ID" value="NMM95216.1"/>
    <property type="molecule type" value="Genomic_DNA"/>
</dbReference>
<evidence type="ECO:0000313" key="2">
    <source>
        <dbReference type="Proteomes" id="UP000532194"/>
    </source>
</evidence>